<dbReference type="PANTHER" id="PTHR13903">
    <property type="entry name" value="PIRIN-RELATED"/>
    <property type="match status" value="1"/>
</dbReference>
<evidence type="ECO:0000259" key="3">
    <source>
        <dbReference type="Pfam" id="PF02678"/>
    </source>
</evidence>
<dbReference type="InterPro" id="IPR003829">
    <property type="entry name" value="Pirin_N_dom"/>
</dbReference>
<accession>A0A843UWZ5</accession>
<feature type="domain" description="Pirin N-terminal" evidence="3">
    <location>
        <begin position="126"/>
        <end position="216"/>
    </location>
</feature>
<name>A0A843UWZ5_COLES</name>
<evidence type="ECO:0000313" key="5">
    <source>
        <dbReference type="EMBL" id="MQL88128.1"/>
    </source>
</evidence>
<comment type="similarity">
    <text evidence="1 2">Belongs to the pirin family.</text>
</comment>
<dbReference type="CDD" id="cd02247">
    <property type="entry name" value="cupin_pirin_C"/>
    <property type="match status" value="1"/>
</dbReference>
<dbReference type="InterPro" id="IPR011051">
    <property type="entry name" value="RmlC_Cupin_sf"/>
</dbReference>
<sequence length="408" mass="45220">MPYKRNPRVRQPPRCVGLASHRRHHPLRPQVTPQPEKTDMVRVVGNISDGHDDVGREGAESVQSYLDGFKAAESRTLAEVIREEDARARSSETASPRADIAQIMALRSLYAVVDVSIMLRFRLCRPELKNLDPFLMLDDIANSVSNPLFPLFVLSLISAPAGFPDHPHRGFETVTYMLQGAFTHQDFAGHKGTIGPRIIHFEMPVGEGVNTGLQLWINLSSKDKMYDPKSHLPRLSPPLLLSFPHHPGASNWVSFVEPAPPLRIKPRYQELQNKDVNRVEKDGVDICIIAGEAFGVKSPVYTRTPTMYLDFSLEPDAQVHQRVPKGWNTFIYVLEGEGMFGGVESSPVAAHNTLVLGAGDGLSAWNRYGGPLHFILNEPVKHAVLALCVAAMPWGMQGRGGGLQGRRR</sequence>
<dbReference type="InterPro" id="IPR012093">
    <property type="entry name" value="Pirin"/>
</dbReference>
<dbReference type="Pfam" id="PF02678">
    <property type="entry name" value="Pirin"/>
    <property type="match status" value="1"/>
</dbReference>
<organism evidence="5 6">
    <name type="scientific">Colocasia esculenta</name>
    <name type="common">Wild taro</name>
    <name type="synonym">Arum esculentum</name>
    <dbReference type="NCBI Taxonomy" id="4460"/>
    <lineage>
        <taxon>Eukaryota</taxon>
        <taxon>Viridiplantae</taxon>
        <taxon>Streptophyta</taxon>
        <taxon>Embryophyta</taxon>
        <taxon>Tracheophyta</taxon>
        <taxon>Spermatophyta</taxon>
        <taxon>Magnoliopsida</taxon>
        <taxon>Liliopsida</taxon>
        <taxon>Araceae</taxon>
        <taxon>Aroideae</taxon>
        <taxon>Colocasieae</taxon>
        <taxon>Colocasia</taxon>
    </lineage>
</organism>
<dbReference type="Gene3D" id="2.60.120.10">
    <property type="entry name" value="Jelly Rolls"/>
    <property type="match status" value="2"/>
</dbReference>
<evidence type="ECO:0000259" key="4">
    <source>
        <dbReference type="Pfam" id="PF05726"/>
    </source>
</evidence>
<dbReference type="PANTHER" id="PTHR13903:SF8">
    <property type="entry name" value="PIRIN"/>
    <property type="match status" value="1"/>
</dbReference>
<evidence type="ECO:0000256" key="1">
    <source>
        <dbReference type="ARBA" id="ARBA00008416"/>
    </source>
</evidence>
<reference evidence="5" key="1">
    <citation type="submission" date="2017-07" db="EMBL/GenBank/DDBJ databases">
        <title>Taro Niue Genome Assembly and Annotation.</title>
        <authorList>
            <person name="Atibalentja N."/>
            <person name="Keating K."/>
            <person name="Fields C.J."/>
        </authorList>
    </citation>
    <scope>NUCLEOTIDE SEQUENCE</scope>
    <source>
        <strain evidence="5">Niue_2</strain>
        <tissue evidence="5">Leaf</tissue>
    </source>
</reference>
<protein>
    <recommendedName>
        <fullName evidence="7">Pirin N-terminal domain-containing protein</fullName>
    </recommendedName>
</protein>
<dbReference type="OrthoDB" id="198735at2759"/>
<evidence type="ECO:0000256" key="2">
    <source>
        <dbReference type="RuleBase" id="RU003457"/>
    </source>
</evidence>
<evidence type="ECO:0008006" key="7">
    <source>
        <dbReference type="Google" id="ProtNLM"/>
    </source>
</evidence>
<gene>
    <name evidence="5" type="ORF">Taro_020689</name>
</gene>
<dbReference type="Pfam" id="PF05726">
    <property type="entry name" value="Pirin_C"/>
    <property type="match status" value="1"/>
</dbReference>
<dbReference type="AlphaFoldDB" id="A0A843UWZ5"/>
<proteinExistence type="inferred from homology"/>
<dbReference type="InterPro" id="IPR008778">
    <property type="entry name" value="Pirin_C_dom"/>
</dbReference>
<dbReference type="Proteomes" id="UP000652761">
    <property type="component" value="Unassembled WGS sequence"/>
</dbReference>
<dbReference type="SUPFAM" id="SSF51182">
    <property type="entry name" value="RmlC-like cupins"/>
    <property type="match status" value="1"/>
</dbReference>
<evidence type="ECO:0000313" key="6">
    <source>
        <dbReference type="Proteomes" id="UP000652761"/>
    </source>
</evidence>
<comment type="caution">
    <text evidence="5">The sequence shown here is derived from an EMBL/GenBank/DDBJ whole genome shotgun (WGS) entry which is preliminary data.</text>
</comment>
<dbReference type="InterPro" id="IPR014710">
    <property type="entry name" value="RmlC-like_jellyroll"/>
</dbReference>
<feature type="domain" description="Pirin C-terminal" evidence="4">
    <location>
        <begin position="308"/>
        <end position="376"/>
    </location>
</feature>
<dbReference type="EMBL" id="NMUH01001032">
    <property type="protein sequence ID" value="MQL88128.1"/>
    <property type="molecule type" value="Genomic_DNA"/>
</dbReference>
<keyword evidence="6" id="KW-1185">Reference proteome</keyword>